<dbReference type="Proteomes" id="UP000030708">
    <property type="component" value="Unassembled WGS sequence"/>
</dbReference>
<proteinExistence type="predicted"/>
<sequence>MLRLIKVLFLLFLFWKKGYSIKKGIKRNASFYHILYYLNKNKKNDPSVFECNKRERNIKNYTSQNINIHNNVNSLKHKNCYTLNYNPFFFVHNDFKKIWKRKNVKKYTKLKSHNEENISNNEYSSSMQVKDINLENKMTSNEMNNETTHNLHNNNNNNNNNNNVDDINKKNVDNFISDNISSTHDDKKVLTQLDDSFKKKIEKEIISEKIANEQNEVIKKVKLPIIGTQLKPSGGFTKEILQIIQESNNYINEVNKEIINEKIQNKISGNDLSFFDTDETLERHELNYLNKIYDNNHILNIYNFLLVWKQRKNIDLSVFVSKLSEHSNILPGERTVIKFSEVEKVQFLKKIRKNRNVSIAMIFVDNKNANNQESSTVNHNMFPIGILAHPLDISLLDKTGEISVLNLYRFKIDSYNITNDDFLVNCKLFVDNNTTLNNFDLTQENKKIIMNLYDKILQLKILYNEKVGRKQENEKLKHVENITQRIDEYINVLNINKTINFKEDKLNFFTSLYLEYFSFLALDMHANIQTKIQLMYTDNTELRLHNVKIFLLQLYDDLKLKLKGL</sequence>
<evidence type="ECO:0008006" key="5">
    <source>
        <dbReference type="Google" id="ProtNLM"/>
    </source>
</evidence>
<evidence type="ECO:0000313" key="4">
    <source>
        <dbReference type="Proteomes" id="UP000030708"/>
    </source>
</evidence>
<dbReference type="EMBL" id="KI926323">
    <property type="protein sequence ID" value="ETW38088.1"/>
    <property type="molecule type" value="Genomic_DNA"/>
</dbReference>
<reference evidence="3 4" key="1">
    <citation type="submission" date="2013-02" db="EMBL/GenBank/DDBJ databases">
        <title>The Genome Annotation of Plasmodium falciparum Tanzania (2000708).</title>
        <authorList>
            <consortium name="The Broad Institute Genome Sequencing Platform"/>
            <consortium name="The Broad Institute Genome Sequencing Center for Infectious Disease"/>
            <person name="Neafsey D."/>
            <person name="Hoffman S."/>
            <person name="Volkman S."/>
            <person name="Rosenthal P."/>
            <person name="Walker B."/>
            <person name="Young S.K."/>
            <person name="Zeng Q."/>
            <person name="Gargeya S."/>
            <person name="Fitzgerald M."/>
            <person name="Haas B."/>
            <person name="Abouelleil A."/>
            <person name="Allen A.W."/>
            <person name="Alvarado L."/>
            <person name="Arachchi H.M."/>
            <person name="Berlin A.M."/>
            <person name="Chapman S.B."/>
            <person name="Gainer-Dewar J."/>
            <person name="Goldberg J."/>
            <person name="Griggs A."/>
            <person name="Gujja S."/>
            <person name="Hansen M."/>
            <person name="Howarth C."/>
            <person name="Imamovic A."/>
            <person name="Ireland A."/>
            <person name="Larimer J."/>
            <person name="McCowan C."/>
            <person name="Murphy C."/>
            <person name="Pearson M."/>
            <person name="Poon T.W."/>
            <person name="Priest M."/>
            <person name="Roberts A."/>
            <person name="Saif S."/>
            <person name="Shea T."/>
            <person name="Sisk P."/>
            <person name="Sykes S."/>
            <person name="Wortman J."/>
            <person name="Nusbaum C."/>
            <person name="Birren B."/>
        </authorList>
    </citation>
    <scope>NUCLEOTIDE SEQUENCE [LARGE SCALE GENOMIC DNA]</scope>
    <source>
        <strain evidence="4">Tanzania (2000708)</strain>
    </source>
</reference>
<accession>A0A024WBX5</accession>
<organism evidence="3 4">
    <name type="scientific">Plasmodium falciparum Tanzania</name>
    <name type="common">2000708</name>
    <dbReference type="NCBI Taxonomy" id="1036725"/>
    <lineage>
        <taxon>Eukaryota</taxon>
        <taxon>Sar</taxon>
        <taxon>Alveolata</taxon>
        <taxon>Apicomplexa</taxon>
        <taxon>Aconoidasida</taxon>
        <taxon>Haemosporida</taxon>
        <taxon>Plasmodiidae</taxon>
        <taxon>Plasmodium</taxon>
        <taxon>Plasmodium (Laverania)</taxon>
    </lineage>
</organism>
<protein>
    <recommendedName>
        <fullName evidence="5">SUN domain-containing protein</fullName>
    </recommendedName>
</protein>
<feature type="region of interest" description="Disordered" evidence="1">
    <location>
        <begin position="144"/>
        <end position="169"/>
    </location>
</feature>
<reference evidence="3 4" key="2">
    <citation type="submission" date="2013-02" db="EMBL/GenBank/DDBJ databases">
        <title>The Genome Sequence of Plasmodium falciparum Tanzania (2000708).</title>
        <authorList>
            <consortium name="The Broad Institute Genome Sequencing Platform"/>
            <consortium name="The Broad Institute Genome Sequencing Center for Infectious Disease"/>
            <person name="Neafsey D."/>
            <person name="Cheeseman I."/>
            <person name="Volkman S."/>
            <person name="Adams J."/>
            <person name="Walker B."/>
            <person name="Young S.K."/>
            <person name="Zeng Q."/>
            <person name="Gargeya S."/>
            <person name="Fitzgerald M."/>
            <person name="Haas B."/>
            <person name="Abouelleil A."/>
            <person name="Alvarado L."/>
            <person name="Arachchi H.M."/>
            <person name="Berlin A.M."/>
            <person name="Chapman S.B."/>
            <person name="Dewar J."/>
            <person name="Goldberg J."/>
            <person name="Griggs A."/>
            <person name="Gujja S."/>
            <person name="Hansen M."/>
            <person name="Howarth C."/>
            <person name="Imamovic A."/>
            <person name="Larimer J."/>
            <person name="McCowan C."/>
            <person name="Murphy C."/>
            <person name="Neiman D."/>
            <person name="Pearson M."/>
            <person name="Priest M."/>
            <person name="Roberts A."/>
            <person name="Saif S."/>
            <person name="Shea T."/>
            <person name="Sisk P."/>
            <person name="Sykes S."/>
            <person name="Wortman J."/>
            <person name="Nusbaum C."/>
            <person name="Birren B."/>
        </authorList>
    </citation>
    <scope>NUCLEOTIDE SEQUENCE [LARGE SCALE GENOMIC DNA]</scope>
    <source>
        <strain evidence="4">Tanzania (2000708)</strain>
    </source>
</reference>
<gene>
    <name evidence="3" type="ORF">PFTANZ_01188</name>
</gene>
<feature type="signal peptide" evidence="2">
    <location>
        <begin position="1"/>
        <end position="20"/>
    </location>
</feature>
<dbReference type="OrthoDB" id="347622at2759"/>
<name>A0A024WBX5_PLAFA</name>
<keyword evidence="2" id="KW-0732">Signal</keyword>
<dbReference type="AlphaFoldDB" id="A0A024WBX5"/>
<dbReference type="eggNOG" id="ENOG502T2FB">
    <property type="taxonomic scope" value="Eukaryota"/>
</dbReference>
<evidence type="ECO:0000256" key="2">
    <source>
        <dbReference type="SAM" id="SignalP"/>
    </source>
</evidence>
<evidence type="ECO:0000256" key="1">
    <source>
        <dbReference type="SAM" id="MobiDB-lite"/>
    </source>
</evidence>
<feature type="compositionally biased region" description="Low complexity" evidence="1">
    <location>
        <begin position="144"/>
        <end position="165"/>
    </location>
</feature>
<evidence type="ECO:0000313" key="3">
    <source>
        <dbReference type="EMBL" id="ETW38088.1"/>
    </source>
</evidence>
<feature type="chain" id="PRO_5001537034" description="SUN domain-containing protein" evidence="2">
    <location>
        <begin position="21"/>
        <end position="565"/>
    </location>
</feature>